<dbReference type="PANTHER" id="PTHR39966">
    <property type="entry name" value="BLL2471 PROTEIN-RELATED"/>
    <property type="match status" value="1"/>
</dbReference>
<protein>
    <recommendedName>
        <fullName evidence="2">DUF438 domain-containing protein</fullName>
    </recommendedName>
</protein>
<dbReference type="SUPFAM" id="SSF55785">
    <property type="entry name" value="PYP-like sensor domain (PAS domain)"/>
    <property type="match status" value="1"/>
</dbReference>
<evidence type="ECO:0008006" key="2">
    <source>
        <dbReference type="Google" id="ProtNLM"/>
    </source>
</evidence>
<dbReference type="PANTHER" id="PTHR39966:SF3">
    <property type="entry name" value="DUF438 DOMAIN-CONTAINING PROTEIN"/>
    <property type="match status" value="1"/>
</dbReference>
<organism evidence="1">
    <name type="scientific">marine sediment metagenome</name>
    <dbReference type="NCBI Taxonomy" id="412755"/>
    <lineage>
        <taxon>unclassified sequences</taxon>
        <taxon>metagenomes</taxon>
        <taxon>ecological metagenomes</taxon>
    </lineage>
</organism>
<comment type="caution">
    <text evidence="1">The sequence shown here is derived from an EMBL/GenBank/DDBJ whole genome shotgun (WGS) entry which is preliminary data.</text>
</comment>
<dbReference type="Pfam" id="PF13596">
    <property type="entry name" value="PAS_10"/>
    <property type="match status" value="1"/>
</dbReference>
<feature type="non-terminal residue" evidence="1">
    <location>
        <position position="1"/>
    </location>
</feature>
<evidence type="ECO:0000313" key="1">
    <source>
        <dbReference type="EMBL" id="GAH88330.1"/>
    </source>
</evidence>
<accession>X1K3U2</accession>
<dbReference type="Gene3D" id="3.30.450.20">
    <property type="entry name" value="PAS domain"/>
    <property type="match status" value="1"/>
</dbReference>
<dbReference type="InterPro" id="IPR035965">
    <property type="entry name" value="PAS-like_dom_sf"/>
</dbReference>
<gene>
    <name evidence="1" type="ORF">S03H2_63920</name>
</gene>
<dbReference type="AlphaFoldDB" id="X1K3U2"/>
<reference evidence="1" key="1">
    <citation type="journal article" date="2014" name="Front. Microbiol.">
        <title>High frequency of phylogenetically diverse reductive dehalogenase-homologous genes in deep subseafloor sedimentary metagenomes.</title>
        <authorList>
            <person name="Kawai M."/>
            <person name="Futagami T."/>
            <person name="Toyoda A."/>
            <person name="Takaki Y."/>
            <person name="Nishi S."/>
            <person name="Hori S."/>
            <person name="Arai W."/>
            <person name="Tsubouchi T."/>
            <person name="Morono Y."/>
            <person name="Uchiyama I."/>
            <person name="Ito T."/>
            <person name="Fujiyama A."/>
            <person name="Inagaki F."/>
            <person name="Takami H."/>
        </authorList>
    </citation>
    <scope>NUCLEOTIDE SEQUENCE</scope>
    <source>
        <strain evidence="1">Expedition CK06-06</strain>
    </source>
</reference>
<sequence length="206" mass="23974">EELIEKVDEMIYKEEHILFPMVLEKFKESDWVRVKHGEEEIGYVWVRPGDKWKPVTPGDVHAPEIKLESSNLLDLDTGKLTLEQINLMLKHLPIDISFVDVNDEVKYYSATDERLFPRSPAVIGRKVQKCHPPKSMHIVEDIVAKFKSGEKNVAEFWIQLGDKFVNIRYFAVRDDQGKYIGTLEVSQDITHIKTLEGERRLVQWGN</sequence>
<dbReference type="GO" id="GO:0005886">
    <property type="term" value="C:plasma membrane"/>
    <property type="evidence" value="ECO:0007669"/>
    <property type="project" value="TreeGrafter"/>
</dbReference>
<name>X1K3U2_9ZZZZ</name>
<proteinExistence type="predicted"/>
<dbReference type="EMBL" id="BARU01041463">
    <property type="protein sequence ID" value="GAH88330.1"/>
    <property type="molecule type" value="Genomic_DNA"/>
</dbReference>